<comment type="caution">
    <text evidence="2">The sequence shown here is derived from an EMBL/GenBank/DDBJ whole genome shotgun (WGS) entry which is preliminary data.</text>
</comment>
<accession>A0A8S9QEZ9</accession>
<dbReference type="EMBL" id="QGKX02001290">
    <property type="protein sequence ID" value="KAF3539840.1"/>
    <property type="molecule type" value="Genomic_DNA"/>
</dbReference>
<dbReference type="Proteomes" id="UP000712600">
    <property type="component" value="Unassembled WGS sequence"/>
</dbReference>
<proteinExistence type="predicted"/>
<protein>
    <submittedName>
        <fullName evidence="2">Uncharacterized protein</fullName>
    </submittedName>
</protein>
<sequence length="54" mass="6070">MSTPIRHLGYEFAAFLKILDFPESKQSDSDSVGTPIPGVRVSKDSNEKWMDLID</sequence>
<evidence type="ECO:0000256" key="1">
    <source>
        <dbReference type="SAM" id="MobiDB-lite"/>
    </source>
</evidence>
<evidence type="ECO:0000313" key="2">
    <source>
        <dbReference type="EMBL" id="KAF3539840.1"/>
    </source>
</evidence>
<organism evidence="2 3">
    <name type="scientific">Brassica cretica</name>
    <name type="common">Mustard</name>
    <dbReference type="NCBI Taxonomy" id="69181"/>
    <lineage>
        <taxon>Eukaryota</taxon>
        <taxon>Viridiplantae</taxon>
        <taxon>Streptophyta</taxon>
        <taxon>Embryophyta</taxon>
        <taxon>Tracheophyta</taxon>
        <taxon>Spermatophyta</taxon>
        <taxon>Magnoliopsida</taxon>
        <taxon>eudicotyledons</taxon>
        <taxon>Gunneridae</taxon>
        <taxon>Pentapetalae</taxon>
        <taxon>rosids</taxon>
        <taxon>malvids</taxon>
        <taxon>Brassicales</taxon>
        <taxon>Brassicaceae</taxon>
        <taxon>Brassiceae</taxon>
        <taxon>Brassica</taxon>
    </lineage>
</organism>
<feature type="region of interest" description="Disordered" evidence="1">
    <location>
        <begin position="24"/>
        <end position="54"/>
    </location>
</feature>
<dbReference type="AlphaFoldDB" id="A0A8S9QEZ9"/>
<evidence type="ECO:0000313" key="3">
    <source>
        <dbReference type="Proteomes" id="UP000712600"/>
    </source>
</evidence>
<name>A0A8S9QEZ9_BRACR</name>
<gene>
    <name evidence="2" type="ORF">F2Q69_00019610</name>
</gene>
<feature type="compositionally biased region" description="Basic and acidic residues" evidence="1">
    <location>
        <begin position="41"/>
        <end position="54"/>
    </location>
</feature>
<reference evidence="2" key="1">
    <citation type="submission" date="2019-12" db="EMBL/GenBank/DDBJ databases">
        <title>Genome sequencing and annotation of Brassica cretica.</title>
        <authorList>
            <person name="Studholme D.J."/>
            <person name="Sarris P."/>
        </authorList>
    </citation>
    <scope>NUCLEOTIDE SEQUENCE</scope>
    <source>
        <strain evidence="2">PFS-109/04</strain>
        <tissue evidence="2">Leaf</tissue>
    </source>
</reference>